<evidence type="ECO:0000313" key="2">
    <source>
        <dbReference type="Proteomes" id="UP000019376"/>
    </source>
</evidence>
<dbReference type="EMBL" id="KB644414">
    <property type="protein sequence ID" value="EPS32564.1"/>
    <property type="molecule type" value="Genomic_DNA"/>
</dbReference>
<name>S7ZQ71_PENO1</name>
<dbReference type="Proteomes" id="UP000019376">
    <property type="component" value="Unassembled WGS sequence"/>
</dbReference>
<dbReference type="HOGENOM" id="CLU_2146737_0_0_1"/>
<organism evidence="1 2">
    <name type="scientific">Penicillium oxalicum (strain 114-2 / CGMCC 5302)</name>
    <name type="common">Penicillium decumbens</name>
    <dbReference type="NCBI Taxonomy" id="933388"/>
    <lineage>
        <taxon>Eukaryota</taxon>
        <taxon>Fungi</taxon>
        <taxon>Dikarya</taxon>
        <taxon>Ascomycota</taxon>
        <taxon>Pezizomycotina</taxon>
        <taxon>Eurotiomycetes</taxon>
        <taxon>Eurotiomycetidae</taxon>
        <taxon>Eurotiales</taxon>
        <taxon>Aspergillaceae</taxon>
        <taxon>Penicillium</taxon>
    </lineage>
</organism>
<keyword evidence="2" id="KW-1185">Reference proteome</keyword>
<accession>S7ZQ71</accession>
<evidence type="ECO:0000313" key="1">
    <source>
        <dbReference type="EMBL" id="EPS32564.1"/>
    </source>
</evidence>
<gene>
    <name evidence="1" type="ORF">PDE_07524</name>
</gene>
<sequence>MAFAGTKWRLVRRHGRALGEPEAVADADDKGGTWSACTFFCLPEPGDSAKVYPSSSLTSVPSLGSRIRVSATMDSIPSKNLVAILDDTRQQSMIAHTRLRRPVIYSVWRGRY</sequence>
<protein>
    <submittedName>
        <fullName evidence="1">Uncharacterized protein</fullName>
    </submittedName>
</protein>
<reference evidence="1 2" key="1">
    <citation type="journal article" date="2013" name="PLoS ONE">
        <title>Genomic and secretomic analyses reveal unique features of the lignocellulolytic enzyme system of Penicillium decumbens.</title>
        <authorList>
            <person name="Liu G."/>
            <person name="Zhang L."/>
            <person name="Wei X."/>
            <person name="Zou G."/>
            <person name="Qin Y."/>
            <person name="Ma L."/>
            <person name="Li J."/>
            <person name="Zheng H."/>
            <person name="Wang S."/>
            <person name="Wang C."/>
            <person name="Xun L."/>
            <person name="Zhao G.-P."/>
            <person name="Zhou Z."/>
            <person name="Qu Y."/>
        </authorList>
    </citation>
    <scope>NUCLEOTIDE SEQUENCE [LARGE SCALE GENOMIC DNA]</scope>
    <source>
        <strain evidence="2">114-2 / CGMCC 5302</strain>
    </source>
</reference>
<proteinExistence type="predicted"/>
<dbReference type="AlphaFoldDB" id="S7ZQ71"/>